<evidence type="ECO:0000313" key="2">
    <source>
        <dbReference type="EMBL" id="GGN92297.1"/>
    </source>
</evidence>
<feature type="domain" description="DUF7692" evidence="1">
    <location>
        <begin position="13"/>
        <end position="65"/>
    </location>
</feature>
<dbReference type="InterPro" id="IPR056109">
    <property type="entry name" value="DUF7692"/>
</dbReference>
<comment type="caution">
    <text evidence="2">The sequence shown here is derived from an EMBL/GenBank/DDBJ whole genome shotgun (WGS) entry which is preliminary data.</text>
</comment>
<evidence type="ECO:0000259" key="1">
    <source>
        <dbReference type="Pfam" id="PF24743"/>
    </source>
</evidence>
<dbReference type="EMBL" id="BMOU01000002">
    <property type="protein sequence ID" value="GGN92297.1"/>
    <property type="molecule type" value="Genomic_DNA"/>
</dbReference>
<organism evidence="2 3">
    <name type="scientific">Haloarcula pellucida</name>
    <dbReference type="NCBI Taxonomy" id="1427151"/>
    <lineage>
        <taxon>Archaea</taxon>
        <taxon>Methanobacteriati</taxon>
        <taxon>Methanobacteriota</taxon>
        <taxon>Stenosarchaea group</taxon>
        <taxon>Halobacteria</taxon>
        <taxon>Halobacteriales</taxon>
        <taxon>Haloarculaceae</taxon>
        <taxon>Haloarcula</taxon>
    </lineage>
</organism>
<accession>A0A830GKE4</accession>
<dbReference type="Proteomes" id="UP000605784">
    <property type="component" value="Unassembled WGS sequence"/>
</dbReference>
<proteinExistence type="predicted"/>
<sequence>MATDMSQQIPSQVRIRTDADDGYAHRYESIQKAKEVFGVGNNTAAVIHATEHAHQDLAAKREALEFLADHVGDDVLAEVADRLSTREMSVAVERAVRVETE</sequence>
<gene>
    <name evidence="2" type="ORF">GCM10009030_16410</name>
</gene>
<protein>
    <recommendedName>
        <fullName evidence="1">DUF7692 domain-containing protein</fullName>
    </recommendedName>
</protein>
<name>A0A830GKE4_9EURY</name>
<dbReference type="AlphaFoldDB" id="A0A830GKE4"/>
<reference evidence="2" key="1">
    <citation type="journal article" date="2014" name="Int. J. Syst. Evol. Microbiol.">
        <title>Complete genome sequence of Corynebacterium casei LMG S-19264T (=DSM 44701T), isolated from a smear-ripened cheese.</title>
        <authorList>
            <consortium name="US DOE Joint Genome Institute (JGI-PGF)"/>
            <person name="Walter F."/>
            <person name="Albersmeier A."/>
            <person name="Kalinowski J."/>
            <person name="Ruckert C."/>
        </authorList>
    </citation>
    <scope>NUCLEOTIDE SEQUENCE</scope>
    <source>
        <strain evidence="2">JCM 17820</strain>
    </source>
</reference>
<reference evidence="2" key="2">
    <citation type="submission" date="2020-09" db="EMBL/GenBank/DDBJ databases">
        <authorList>
            <person name="Sun Q."/>
            <person name="Ohkuma M."/>
        </authorList>
    </citation>
    <scope>NUCLEOTIDE SEQUENCE</scope>
    <source>
        <strain evidence="2">JCM 17820</strain>
    </source>
</reference>
<dbReference type="Pfam" id="PF24743">
    <property type="entry name" value="DUF7692"/>
    <property type="match status" value="1"/>
</dbReference>
<keyword evidence="3" id="KW-1185">Reference proteome</keyword>
<evidence type="ECO:0000313" key="3">
    <source>
        <dbReference type="Proteomes" id="UP000605784"/>
    </source>
</evidence>